<dbReference type="AlphaFoldDB" id="A0A9E8LXG6"/>
<accession>A0A9E8LXG6</accession>
<proteinExistence type="predicted"/>
<evidence type="ECO:0000313" key="2">
    <source>
        <dbReference type="Proteomes" id="UP001164726"/>
    </source>
</evidence>
<evidence type="ECO:0008006" key="3">
    <source>
        <dbReference type="Google" id="ProtNLM"/>
    </source>
</evidence>
<keyword evidence="2" id="KW-1185">Reference proteome</keyword>
<gene>
    <name evidence="1" type="ORF">OE105_07455</name>
</gene>
<dbReference type="RefSeq" id="WP_275419582.1">
    <property type="nucleotide sequence ID" value="NZ_CP106877.1"/>
</dbReference>
<organism evidence="1 2">
    <name type="scientific">Fervidibacillus halotolerans</name>
    <dbReference type="NCBI Taxonomy" id="2980027"/>
    <lineage>
        <taxon>Bacteria</taxon>
        <taxon>Bacillati</taxon>
        <taxon>Bacillota</taxon>
        <taxon>Bacilli</taxon>
        <taxon>Bacillales</taxon>
        <taxon>Bacillaceae</taxon>
        <taxon>Fervidibacillus</taxon>
    </lineage>
</organism>
<dbReference type="KEGG" id="fhl:OE105_07455"/>
<reference evidence="1" key="1">
    <citation type="submission" date="2022-09" db="EMBL/GenBank/DDBJ databases">
        <title>Complete Genomes of Fervidibacillus albus and Fervidibacillus halotolerans isolated from tidal flat sediments.</title>
        <authorList>
            <person name="Kwon K.K."/>
            <person name="Yang S.-H."/>
            <person name="Park M.J."/>
            <person name="Oh H.-M."/>
        </authorList>
    </citation>
    <scope>NUCLEOTIDE SEQUENCE</scope>
    <source>
        <strain evidence="1">MEBiC13594</strain>
    </source>
</reference>
<sequence>MKRLAGVFFFLLCIVALYADLKFGTLPSNIAKEQIGVEAETIPFKEMMVRRGDTVLSIMERQGGFPNVPLDQIVHDFTRLNDGLTPEEIKPGNFYKFPIYDLPDSD</sequence>
<dbReference type="Proteomes" id="UP001164726">
    <property type="component" value="Chromosome"/>
</dbReference>
<dbReference type="EMBL" id="CP106877">
    <property type="protein sequence ID" value="WAA11472.1"/>
    <property type="molecule type" value="Genomic_DNA"/>
</dbReference>
<evidence type="ECO:0000313" key="1">
    <source>
        <dbReference type="EMBL" id="WAA11472.1"/>
    </source>
</evidence>
<name>A0A9E8LXG6_9BACI</name>
<protein>
    <recommendedName>
        <fullName evidence="3">LysM domain-containing protein</fullName>
    </recommendedName>
</protein>